<feature type="signal peptide" evidence="1">
    <location>
        <begin position="1"/>
        <end position="21"/>
    </location>
</feature>
<gene>
    <name evidence="4 5 6" type="primary">LOC113212683</name>
</gene>
<dbReference type="AlphaFoldDB" id="A0A6J1T2T4"/>
<dbReference type="KEGG" id="foc:113212683"/>
<accession>A0A6J1T2T4</accession>
<dbReference type="Pfam" id="PF22532">
    <property type="entry name" value="WIV_dom"/>
    <property type="match status" value="1"/>
</dbReference>
<dbReference type="GeneID" id="113212683"/>
<reference evidence="4 5" key="1">
    <citation type="submission" date="2025-04" db="UniProtKB">
        <authorList>
            <consortium name="RefSeq"/>
        </authorList>
    </citation>
    <scope>IDENTIFICATION</scope>
    <source>
        <tissue evidence="4 5">Whole organism</tissue>
    </source>
</reference>
<dbReference type="OrthoDB" id="8193540at2759"/>
<dbReference type="RefSeq" id="XP_052119532.1">
    <property type="nucleotide sequence ID" value="XM_052263572.1"/>
</dbReference>
<name>A0A6J1T2T4_FRAOC</name>
<organism evidence="3 4">
    <name type="scientific">Frankliniella occidentalis</name>
    <name type="common">Western flower thrips</name>
    <name type="synonym">Euthrips occidentalis</name>
    <dbReference type="NCBI Taxonomy" id="133901"/>
    <lineage>
        <taxon>Eukaryota</taxon>
        <taxon>Metazoa</taxon>
        <taxon>Ecdysozoa</taxon>
        <taxon>Arthropoda</taxon>
        <taxon>Hexapoda</taxon>
        <taxon>Insecta</taxon>
        <taxon>Pterygota</taxon>
        <taxon>Neoptera</taxon>
        <taxon>Paraneoptera</taxon>
        <taxon>Thysanoptera</taxon>
        <taxon>Terebrantia</taxon>
        <taxon>Thripoidea</taxon>
        <taxon>Thripidae</taxon>
        <taxon>Frankliniella</taxon>
    </lineage>
</organism>
<proteinExistence type="predicted"/>
<keyword evidence="1" id="KW-0732">Signal</keyword>
<feature type="chain" id="PRO_5044639516" evidence="1">
    <location>
        <begin position="22"/>
        <end position="141"/>
    </location>
</feature>
<sequence length="141" mass="15074">MSARTLAAALVLAAAAVVASSAQSQTHDSTMATAEDVDKCCAFVHASVGYQRELAEKIKQLNGRRVYLFDASGFSAEFADELTPDNIRYKTGVLAGGLRVDAVLSVSAHRALGDGPDAARTFLRWTGREQDTLLDEHGVYV</sequence>
<feature type="domain" description="Nonstructural protein WIV" evidence="2">
    <location>
        <begin position="42"/>
        <end position="108"/>
    </location>
</feature>
<keyword evidence="3" id="KW-1185">Reference proteome</keyword>
<dbReference type="RefSeq" id="XP_026287267.1">
    <property type="nucleotide sequence ID" value="XM_026431482.2"/>
</dbReference>
<protein>
    <submittedName>
        <fullName evidence="4 5">Uncharacterized protein LOC113212683</fullName>
    </submittedName>
</protein>
<evidence type="ECO:0000313" key="4">
    <source>
        <dbReference type="RefSeq" id="XP_026287267.1"/>
    </source>
</evidence>
<dbReference type="RefSeq" id="XP_052119533.1">
    <property type="nucleotide sequence ID" value="XM_052263573.1"/>
</dbReference>
<evidence type="ECO:0000259" key="2">
    <source>
        <dbReference type="Pfam" id="PF22532"/>
    </source>
</evidence>
<evidence type="ECO:0000313" key="6">
    <source>
        <dbReference type="RefSeq" id="XP_052119533.1"/>
    </source>
</evidence>
<evidence type="ECO:0000313" key="3">
    <source>
        <dbReference type="Proteomes" id="UP000504606"/>
    </source>
</evidence>
<evidence type="ECO:0000256" key="1">
    <source>
        <dbReference type="SAM" id="SignalP"/>
    </source>
</evidence>
<evidence type="ECO:0000313" key="5">
    <source>
        <dbReference type="RefSeq" id="XP_052119532.1"/>
    </source>
</evidence>
<dbReference type="InterPro" id="IPR054449">
    <property type="entry name" value="WIV_dom"/>
</dbReference>
<dbReference type="Proteomes" id="UP000504606">
    <property type="component" value="Unplaced"/>
</dbReference>